<dbReference type="InterPro" id="IPR013320">
    <property type="entry name" value="ConA-like_dom_sf"/>
</dbReference>
<sequence>MPSTSTSSEQQFRESLRSFRWASNSGGTSTTKSTTPLSRLTETTSNFFGSVSNRVQGYVPLTGNAEQEEGWFTLTRWQRLAGFAVCLATAALCFIITDNKGLVLLGLIACCLFALGQASDNTPDAKNAIPLRTHSLYMPYIDQELQNRWFDFGGDAVINTNRHVRLTHDRQSQSGWLWSRLPLTATNWQVEFEFKIDGSNPVLFGDGMAVWFTKQRTQSGPVFGFMDYFEGLGIFFDTYANSRQSHSFPYVMAMKGDGKTSYDLARDGKANELAGCEADIRGRQLPTKARINFYKDNYLELKLHYKDWDQWEPCFTLSNVSLPTVYYLGFTALTGEVSDNHDIISVATNNIIALPQRMKHPEVEFNALPAFLIKLDWSSLYVKAHCYGCLYRNTNYGI</sequence>
<evidence type="ECO:0000256" key="5">
    <source>
        <dbReference type="ARBA" id="ARBA00023136"/>
    </source>
</evidence>
<feature type="domain" description="L-type lectin-like" evidence="6">
    <location>
        <begin position="128"/>
        <end position="351"/>
    </location>
</feature>
<dbReference type="SUPFAM" id="SSF49899">
    <property type="entry name" value="Concanavalin A-like lectins/glucanases"/>
    <property type="match status" value="1"/>
</dbReference>
<evidence type="ECO:0000256" key="2">
    <source>
        <dbReference type="ARBA" id="ARBA00022692"/>
    </source>
</evidence>
<dbReference type="AlphaFoldDB" id="A0A9N9APY7"/>
<comment type="caution">
    <text evidence="7">The sequence shown here is derived from an EMBL/GenBank/DDBJ whole genome shotgun (WGS) entry which is preliminary data.</text>
</comment>
<evidence type="ECO:0000313" key="8">
    <source>
        <dbReference type="Proteomes" id="UP000789739"/>
    </source>
</evidence>
<accession>A0A9N9APY7</accession>
<keyword evidence="3" id="KW-0732">Signal</keyword>
<keyword evidence="5" id="KW-0472">Membrane</keyword>
<dbReference type="GO" id="GO:0000139">
    <property type="term" value="C:Golgi membrane"/>
    <property type="evidence" value="ECO:0007669"/>
    <property type="project" value="TreeGrafter"/>
</dbReference>
<dbReference type="GO" id="GO:0030134">
    <property type="term" value="C:COPII-coated ER to Golgi transport vesicle"/>
    <property type="evidence" value="ECO:0007669"/>
    <property type="project" value="TreeGrafter"/>
</dbReference>
<dbReference type="OrthoDB" id="270293at2759"/>
<keyword evidence="2" id="KW-0812">Transmembrane</keyword>
<reference evidence="7" key="1">
    <citation type="submission" date="2021-06" db="EMBL/GenBank/DDBJ databases">
        <authorList>
            <person name="Kallberg Y."/>
            <person name="Tangrot J."/>
            <person name="Rosling A."/>
        </authorList>
    </citation>
    <scope>NUCLEOTIDE SEQUENCE</scope>
    <source>
        <strain evidence="7">BR232B</strain>
    </source>
</reference>
<dbReference type="EMBL" id="CAJVPI010000465">
    <property type="protein sequence ID" value="CAG8538617.1"/>
    <property type="molecule type" value="Genomic_DNA"/>
</dbReference>
<comment type="subcellular location">
    <subcellularLocation>
        <location evidence="1">Membrane</location>
        <topology evidence="1">Single-pass type I membrane protein</topology>
    </subcellularLocation>
</comment>
<keyword evidence="4" id="KW-1133">Transmembrane helix</keyword>
<evidence type="ECO:0000313" key="7">
    <source>
        <dbReference type="EMBL" id="CAG8538617.1"/>
    </source>
</evidence>
<dbReference type="InterPro" id="IPR051136">
    <property type="entry name" value="Intracellular_Lectin-GPT"/>
</dbReference>
<evidence type="ECO:0000256" key="3">
    <source>
        <dbReference type="ARBA" id="ARBA00022729"/>
    </source>
</evidence>
<dbReference type="Gene3D" id="2.60.120.200">
    <property type="match status" value="1"/>
</dbReference>
<dbReference type="GO" id="GO:0005793">
    <property type="term" value="C:endoplasmic reticulum-Golgi intermediate compartment"/>
    <property type="evidence" value="ECO:0007669"/>
    <property type="project" value="TreeGrafter"/>
</dbReference>
<evidence type="ECO:0000256" key="1">
    <source>
        <dbReference type="ARBA" id="ARBA00004479"/>
    </source>
</evidence>
<evidence type="ECO:0000259" key="6">
    <source>
        <dbReference type="PROSITE" id="PS51328"/>
    </source>
</evidence>
<name>A0A9N9APY7_9GLOM</name>
<dbReference type="PANTHER" id="PTHR12223">
    <property type="entry name" value="VESICULAR MANNOSE-BINDING LECTIN"/>
    <property type="match status" value="1"/>
</dbReference>
<dbReference type="PROSITE" id="PS51328">
    <property type="entry name" value="L_LECTIN_LIKE"/>
    <property type="match status" value="1"/>
</dbReference>
<dbReference type="GO" id="GO:0005537">
    <property type="term" value="F:D-mannose binding"/>
    <property type="evidence" value="ECO:0007669"/>
    <property type="project" value="TreeGrafter"/>
</dbReference>
<proteinExistence type="predicted"/>
<organism evidence="7 8">
    <name type="scientific">Paraglomus brasilianum</name>
    <dbReference type="NCBI Taxonomy" id="144538"/>
    <lineage>
        <taxon>Eukaryota</taxon>
        <taxon>Fungi</taxon>
        <taxon>Fungi incertae sedis</taxon>
        <taxon>Mucoromycota</taxon>
        <taxon>Glomeromycotina</taxon>
        <taxon>Glomeromycetes</taxon>
        <taxon>Paraglomerales</taxon>
        <taxon>Paraglomeraceae</taxon>
        <taxon>Paraglomus</taxon>
    </lineage>
</organism>
<dbReference type="GO" id="GO:0005789">
    <property type="term" value="C:endoplasmic reticulum membrane"/>
    <property type="evidence" value="ECO:0007669"/>
    <property type="project" value="TreeGrafter"/>
</dbReference>
<dbReference type="Pfam" id="PF03388">
    <property type="entry name" value="Lectin_leg-like"/>
    <property type="match status" value="1"/>
</dbReference>
<dbReference type="PANTHER" id="PTHR12223:SF45">
    <property type="entry name" value="RE50040P"/>
    <property type="match status" value="1"/>
</dbReference>
<protein>
    <submittedName>
        <fullName evidence="7">2982_t:CDS:1</fullName>
    </submittedName>
</protein>
<dbReference type="Proteomes" id="UP000789739">
    <property type="component" value="Unassembled WGS sequence"/>
</dbReference>
<gene>
    <name evidence="7" type="ORF">PBRASI_LOCUS4473</name>
</gene>
<evidence type="ECO:0000256" key="4">
    <source>
        <dbReference type="ARBA" id="ARBA00022989"/>
    </source>
</evidence>
<dbReference type="GO" id="GO:0006888">
    <property type="term" value="P:endoplasmic reticulum to Golgi vesicle-mediated transport"/>
    <property type="evidence" value="ECO:0007669"/>
    <property type="project" value="TreeGrafter"/>
</dbReference>
<dbReference type="InterPro" id="IPR005052">
    <property type="entry name" value="Lectin_leg"/>
</dbReference>
<keyword evidence="8" id="KW-1185">Reference proteome</keyword>
<dbReference type="CDD" id="cd07308">
    <property type="entry name" value="lectin_leg-like"/>
    <property type="match status" value="1"/>
</dbReference>
<dbReference type="FunFam" id="2.60.120.200:FF:000095">
    <property type="entry name" value="Lectin family integral membrane protein"/>
    <property type="match status" value="1"/>
</dbReference>